<evidence type="ECO:0000256" key="7">
    <source>
        <dbReference type="RuleBase" id="RU003918"/>
    </source>
</evidence>
<dbReference type="RefSeq" id="WP_129711600.1">
    <property type="nucleotide sequence ID" value="NZ_JBEHFA010000003.1"/>
</dbReference>
<evidence type="ECO:0000256" key="3">
    <source>
        <dbReference type="ARBA" id="ARBA00022558"/>
    </source>
</evidence>
<dbReference type="PANTHER" id="PTHR30251">
    <property type="entry name" value="PILUS ASSEMBLY CHAPERONE"/>
    <property type="match status" value="1"/>
</dbReference>
<keyword evidence="6 7" id="KW-0143">Chaperone</keyword>
<dbReference type="Gene3D" id="2.60.40.10">
    <property type="entry name" value="Immunoglobulins"/>
    <property type="match status" value="2"/>
</dbReference>
<dbReference type="InterPro" id="IPR018046">
    <property type="entry name" value="Pili_assmbl_chaperone_CS"/>
</dbReference>
<keyword evidence="4" id="KW-0732">Signal</keyword>
<dbReference type="InterPro" id="IPR001829">
    <property type="entry name" value="Pili_assmbl_chaperone_bac"/>
</dbReference>
<evidence type="ECO:0000259" key="8">
    <source>
        <dbReference type="Pfam" id="PF00345"/>
    </source>
</evidence>
<evidence type="ECO:0000256" key="1">
    <source>
        <dbReference type="ARBA" id="ARBA00004418"/>
    </source>
</evidence>
<organism evidence="10 11">
    <name type="scientific">Pectobacterium zantedeschiae</name>
    <dbReference type="NCBI Taxonomy" id="2034769"/>
    <lineage>
        <taxon>Bacteria</taxon>
        <taxon>Pseudomonadati</taxon>
        <taxon>Pseudomonadota</taxon>
        <taxon>Gammaproteobacteria</taxon>
        <taxon>Enterobacterales</taxon>
        <taxon>Pectobacteriaceae</taxon>
        <taxon>Pectobacterium</taxon>
    </lineage>
</organism>
<evidence type="ECO:0000256" key="2">
    <source>
        <dbReference type="ARBA" id="ARBA00007399"/>
    </source>
</evidence>
<comment type="subcellular location">
    <subcellularLocation>
        <location evidence="1 7">Periplasm</location>
    </subcellularLocation>
</comment>
<protein>
    <submittedName>
        <fullName evidence="10">Fimbrial chaperone protein FimC</fullName>
    </submittedName>
</protein>
<dbReference type="PANTHER" id="PTHR30251:SF11">
    <property type="entry name" value="CHAPERONE PROTEIN FIMC-RELATED"/>
    <property type="match status" value="1"/>
</dbReference>
<reference evidence="10 11" key="1">
    <citation type="journal article" date="2018" name="Syst. Appl. Microbiol.">
        <title>Pectobacterium zantedeschiae sp. nov. a new species of a soft rot pathogen isolated from Calla lily (Zantedeschia spp.).</title>
        <authorList>
            <person name="Waleron M."/>
            <person name="Misztak A."/>
            <person name="Waleron M."/>
            <person name="Franczuk M."/>
            <person name="Jonca J."/>
            <person name="Wielgomas B."/>
            <person name="Mikicinski A."/>
            <person name="Popovic T."/>
            <person name="Waleron K."/>
        </authorList>
    </citation>
    <scope>NUCLEOTIDE SEQUENCE [LARGE SCALE GENOMIC DNA]</scope>
    <source>
        <strain evidence="10 11">9M</strain>
    </source>
</reference>
<dbReference type="Proteomes" id="UP001138460">
    <property type="component" value="Unassembled WGS sequence"/>
</dbReference>
<dbReference type="InterPro" id="IPR013783">
    <property type="entry name" value="Ig-like_fold"/>
</dbReference>
<dbReference type="SUPFAM" id="SSF49354">
    <property type="entry name" value="PapD-like"/>
    <property type="match status" value="1"/>
</dbReference>
<dbReference type="Pfam" id="PF02753">
    <property type="entry name" value="PapD_C"/>
    <property type="match status" value="1"/>
</dbReference>
<dbReference type="FunFam" id="2.60.40.10:FF:000458">
    <property type="entry name" value="Molecular chaperone FimC"/>
    <property type="match status" value="1"/>
</dbReference>
<comment type="similarity">
    <text evidence="2 7">Belongs to the periplasmic pilus chaperone family.</text>
</comment>
<feature type="domain" description="Pili assembly chaperone C-terminal" evidence="9">
    <location>
        <begin position="171"/>
        <end position="225"/>
    </location>
</feature>
<evidence type="ECO:0000313" key="11">
    <source>
        <dbReference type="Proteomes" id="UP001138460"/>
    </source>
</evidence>
<evidence type="ECO:0000313" key="10">
    <source>
        <dbReference type="EMBL" id="RYC44167.1"/>
    </source>
</evidence>
<keyword evidence="11" id="KW-1185">Reference proteome</keyword>
<dbReference type="InterPro" id="IPR050643">
    <property type="entry name" value="Periplasmic_pilus_chap"/>
</dbReference>
<gene>
    <name evidence="10" type="ORF">CLR69_03745</name>
</gene>
<dbReference type="InterPro" id="IPR036316">
    <property type="entry name" value="Pili_assmbl_chap_C_dom_sf"/>
</dbReference>
<sequence length="234" mass="25317">MQNSSLLFQSFTFGLVLFALLTVHQVQAGGIALGATRVIYSAEANQASLSIINSDENNRFLIQSWVEDKDGNKTKDFLATPPLFVVKPKGENTLRLMYVGTPLPTDRESVYWVNVKAIPAVEKRSLEDKNALQLAVLSRIKLFVRPANLPSGADSAPATLRFQQSGSALTITNPSPYFITLVNLQSGSQKLPNTMVPPKGSTSLTLSERASGAVSFQTINDYGAMTPRVTGKGL</sequence>
<evidence type="ECO:0000256" key="5">
    <source>
        <dbReference type="ARBA" id="ARBA00022764"/>
    </source>
</evidence>
<dbReference type="PROSITE" id="PS00635">
    <property type="entry name" value="PILI_CHAPERONE"/>
    <property type="match status" value="1"/>
</dbReference>
<dbReference type="Pfam" id="PF00345">
    <property type="entry name" value="PapD_N"/>
    <property type="match status" value="1"/>
</dbReference>
<feature type="domain" description="Pili assembly chaperone N-terminal" evidence="8">
    <location>
        <begin position="30"/>
        <end position="149"/>
    </location>
</feature>
<dbReference type="SUPFAM" id="SSF49584">
    <property type="entry name" value="Periplasmic chaperone C-domain"/>
    <property type="match status" value="1"/>
</dbReference>
<dbReference type="PRINTS" id="PR00969">
    <property type="entry name" value="CHAPERONPILI"/>
</dbReference>
<dbReference type="InterPro" id="IPR008962">
    <property type="entry name" value="PapD-like_sf"/>
</dbReference>
<dbReference type="OrthoDB" id="9131059at2"/>
<dbReference type="GO" id="GO:0071555">
    <property type="term" value="P:cell wall organization"/>
    <property type="evidence" value="ECO:0007669"/>
    <property type="project" value="InterPro"/>
</dbReference>
<keyword evidence="5" id="KW-0574">Periplasm</keyword>
<dbReference type="GO" id="GO:0030288">
    <property type="term" value="C:outer membrane-bounded periplasmic space"/>
    <property type="evidence" value="ECO:0007669"/>
    <property type="project" value="InterPro"/>
</dbReference>
<name>A0A9X8JIQ7_9GAMM</name>
<evidence type="ECO:0000256" key="4">
    <source>
        <dbReference type="ARBA" id="ARBA00022729"/>
    </source>
</evidence>
<evidence type="ECO:0000259" key="9">
    <source>
        <dbReference type="Pfam" id="PF02753"/>
    </source>
</evidence>
<proteinExistence type="inferred from homology"/>
<dbReference type="InterPro" id="IPR016148">
    <property type="entry name" value="Pili_assmbl_chaperone_C"/>
</dbReference>
<dbReference type="EMBL" id="NWTM01000001">
    <property type="protein sequence ID" value="RYC44167.1"/>
    <property type="molecule type" value="Genomic_DNA"/>
</dbReference>
<keyword evidence="3" id="KW-1029">Fimbrium biogenesis</keyword>
<evidence type="ECO:0000256" key="6">
    <source>
        <dbReference type="ARBA" id="ARBA00023186"/>
    </source>
</evidence>
<accession>A0A9X8JIQ7</accession>
<dbReference type="AlphaFoldDB" id="A0A9X8JIQ7"/>
<comment type="caution">
    <text evidence="10">The sequence shown here is derived from an EMBL/GenBank/DDBJ whole genome shotgun (WGS) entry which is preliminary data.</text>
</comment>
<dbReference type="InterPro" id="IPR016147">
    <property type="entry name" value="Pili_assmbl_chaperone_N"/>
</dbReference>